<accession>A0ABU4FJ63</accession>
<dbReference type="SUPFAM" id="SSF50978">
    <property type="entry name" value="WD40 repeat-like"/>
    <property type="match status" value="1"/>
</dbReference>
<dbReference type="RefSeq" id="WP_317774156.1">
    <property type="nucleotide sequence ID" value="NZ_JAWMAJ010000138.1"/>
</dbReference>
<dbReference type="PROSITE" id="PS50082">
    <property type="entry name" value="WD_REPEATS_2"/>
    <property type="match status" value="1"/>
</dbReference>
<evidence type="ECO:0000259" key="2">
    <source>
        <dbReference type="SMART" id="SM00530"/>
    </source>
</evidence>
<gene>
    <name evidence="3" type="ORF">R5A26_32355</name>
</gene>
<reference evidence="3 4" key="1">
    <citation type="submission" date="2023-10" db="EMBL/GenBank/DDBJ databases">
        <title>Characterization of rhizosphere-enriched actinobacteria from wheat plants lab-grown on chernevaya soil.</title>
        <authorList>
            <person name="Tikhonova E.N."/>
            <person name="Konopkin A."/>
            <person name="Kravchenko I.K."/>
        </authorList>
    </citation>
    <scope>NUCLEOTIDE SEQUENCE [LARGE SCALE GENOMIC DNA]</scope>
    <source>
        <strain evidence="3 4">RR29</strain>
    </source>
</reference>
<name>A0ABU4FJ63_9ACTN</name>
<organism evidence="3 4">
    <name type="scientific">Streptomyces prunicolor</name>
    <dbReference type="NCBI Taxonomy" id="67348"/>
    <lineage>
        <taxon>Bacteria</taxon>
        <taxon>Bacillati</taxon>
        <taxon>Actinomycetota</taxon>
        <taxon>Actinomycetes</taxon>
        <taxon>Kitasatosporales</taxon>
        <taxon>Streptomycetaceae</taxon>
        <taxon>Streptomyces</taxon>
    </lineage>
</organism>
<dbReference type="InterPro" id="IPR036322">
    <property type="entry name" value="WD40_repeat_dom_sf"/>
</dbReference>
<evidence type="ECO:0000313" key="4">
    <source>
        <dbReference type="Proteomes" id="UP001187346"/>
    </source>
</evidence>
<sequence>MGRPERPVDPRAGAVQWLAHELRELRRAAGGPSYRTMAKAAGFSATTLSQAAAGERLPSLAVVEGYVRACDGDPAEWGPRWKEAEAEASRVSVAEPEDGQAAPYRGLARFEPDDRHLFFGRDQVVAEVDALVRDHRFAVLFGPSGSGKSSLLRAGLIARLREEIAAGDCPARLRILTPGATPATTYGHLLTPAPDEPESWVVVDQFEEVFTLCRDTRERSRFIDLMLAARDRDTRLRVLVAVRADFYARCAEHRGLADALRGAALLLGPMRAEELREAVVGPAQAAGCMVERTLTARLVAEVLDEPGALPMLSHVLLETWRRRRGRLLTLAGYEAAGGVRGAIAATAEKVYGALSPDESRAARHVLLRMVVPGQGTPDTRRPLTRAELAEWGNPAVPVVLERLTRARLLTADEDGVQLAHEALITCWPRLHDWIERDRERLRHHRMLTDAARTWLEHDRDSGVLYRGARLARAEELFAGDGDGDVGEQAGGHVGDPVSNSAPDLALTTPERAFLTAALDARAAERRAAARISRRHRILTASLSAVLVVAVLTAIAVFHERDDNERQRTQSAARRVADVADGLRTTDPRTAQQLGVAAWRTAQLPETRRALLGSLAQAETDTFTDPTPGEDTRRVLTDDGRTLLSATGRTWRTWDVTTHRATGSGRVPAGTVSEVGATAHVLGVTEADGGLRLWNTVTRRWIGGSALHDVGDIHFTADGHSLLSTEGDHVRLRSVADGRVLFEVRAPDAALTAVSTDGRTAAACSGNAPHLWSTSNSRPLTGTWQQDHTICDTDAPFLALAGDHLAAATGTGPRVWNTATGRKLADLYDTGVQHASFSPDGTFVATANGSELRVWRLTDPGAPVFRHDLNNQHLYGGLAWERDGRTLRYLESGTVHTLDLGASVTSDWRSAAVNDVRFSPDGRTYATSERTGGHYLFRLYDTSTGRVLHTFPTVPVPVSADPTLPTVPADTLPLMAFGPDGTRFTYGVSAPGREAVAQPFRVWDVTHGRALASLDLPGAAVVSLALGPSAGHTLHAVRTTSIGQLADETWDFALRRRTSVLNGVTGSHLAVRPDGTLLVGEGRVAALLSGRSAGRDLVQGGEIGALAFTADGSMLAVGDQTGRVDLWDGEGGRGGGLGHREGVLRNVFPTPTGATPEGVAAIAFSPDGRTLAVAGDGGSLQLWDVATQQPLSSAPLTTPGEAISSLAFSPDGGTVYAGSAHVPLQRYAVDPERALARVCARTGDAELTRAQWRTYVPDAPYRRIC</sequence>
<feature type="domain" description="HTH cro/C1-type" evidence="2">
    <location>
        <begin position="21"/>
        <end position="77"/>
    </location>
</feature>
<dbReference type="Gene3D" id="2.130.10.10">
    <property type="entry name" value="YVTN repeat-like/Quinoprotein amine dehydrogenase"/>
    <property type="match status" value="3"/>
</dbReference>
<dbReference type="Pfam" id="PF00400">
    <property type="entry name" value="WD40"/>
    <property type="match status" value="1"/>
</dbReference>
<proteinExistence type="predicted"/>
<dbReference type="PROSITE" id="PS50294">
    <property type="entry name" value="WD_REPEATS_REGION"/>
    <property type="match status" value="1"/>
</dbReference>
<dbReference type="SMART" id="SM00530">
    <property type="entry name" value="HTH_XRE"/>
    <property type="match status" value="1"/>
</dbReference>
<dbReference type="InterPro" id="IPR001387">
    <property type="entry name" value="Cro/C1-type_HTH"/>
</dbReference>
<dbReference type="EMBL" id="JAWMAJ010000138">
    <property type="protein sequence ID" value="MDV7220642.1"/>
    <property type="molecule type" value="Genomic_DNA"/>
</dbReference>
<dbReference type="InterPro" id="IPR015943">
    <property type="entry name" value="WD40/YVTN_repeat-like_dom_sf"/>
</dbReference>
<dbReference type="Proteomes" id="UP001187346">
    <property type="component" value="Unassembled WGS sequence"/>
</dbReference>
<dbReference type="InterPro" id="IPR001680">
    <property type="entry name" value="WD40_rpt"/>
</dbReference>
<evidence type="ECO:0000256" key="1">
    <source>
        <dbReference type="PROSITE-ProRule" id="PRU00221"/>
    </source>
</evidence>
<comment type="caution">
    <text evidence="3">The sequence shown here is derived from an EMBL/GenBank/DDBJ whole genome shotgun (WGS) entry which is preliminary data.</text>
</comment>
<dbReference type="PANTHER" id="PTHR19879">
    <property type="entry name" value="TRANSCRIPTION INITIATION FACTOR TFIID"/>
    <property type="match status" value="1"/>
</dbReference>
<feature type="repeat" description="WD" evidence="1">
    <location>
        <begin position="1151"/>
        <end position="1192"/>
    </location>
</feature>
<dbReference type="CDD" id="cd00093">
    <property type="entry name" value="HTH_XRE"/>
    <property type="match status" value="1"/>
</dbReference>
<keyword evidence="1" id="KW-0853">WD repeat</keyword>
<dbReference type="SMART" id="SM00320">
    <property type="entry name" value="WD40"/>
    <property type="match status" value="4"/>
</dbReference>
<dbReference type="SUPFAM" id="SSF52540">
    <property type="entry name" value="P-loop containing nucleoside triphosphate hydrolases"/>
    <property type="match status" value="1"/>
</dbReference>
<dbReference type="PANTHER" id="PTHR19879:SF9">
    <property type="entry name" value="TRANSCRIPTION INITIATION FACTOR TFIID SUBUNIT 5"/>
    <property type="match status" value="1"/>
</dbReference>
<dbReference type="Gene3D" id="3.40.50.300">
    <property type="entry name" value="P-loop containing nucleotide triphosphate hydrolases"/>
    <property type="match status" value="1"/>
</dbReference>
<protein>
    <recommendedName>
        <fullName evidence="2">HTH cro/C1-type domain-containing protein</fullName>
    </recommendedName>
</protein>
<dbReference type="Pfam" id="PF20703">
    <property type="entry name" value="nSTAND1"/>
    <property type="match status" value="1"/>
</dbReference>
<keyword evidence="4" id="KW-1185">Reference proteome</keyword>
<evidence type="ECO:0000313" key="3">
    <source>
        <dbReference type="EMBL" id="MDV7220642.1"/>
    </source>
</evidence>
<dbReference type="SUPFAM" id="SSF82171">
    <property type="entry name" value="DPP6 N-terminal domain-like"/>
    <property type="match status" value="1"/>
</dbReference>
<dbReference type="InterPro" id="IPR027417">
    <property type="entry name" value="P-loop_NTPase"/>
</dbReference>
<dbReference type="InterPro" id="IPR049052">
    <property type="entry name" value="nSTAND1"/>
</dbReference>